<evidence type="ECO:0000256" key="14">
    <source>
        <dbReference type="SAM" id="Coils"/>
    </source>
</evidence>
<feature type="compositionally biased region" description="Polar residues" evidence="15">
    <location>
        <begin position="40"/>
        <end position="52"/>
    </location>
</feature>
<comment type="caution">
    <text evidence="17">The sequence shown here is derived from an EMBL/GenBank/DDBJ whole genome shotgun (WGS) entry which is preliminary data.</text>
</comment>
<dbReference type="GO" id="GO:0005802">
    <property type="term" value="C:trans-Golgi network"/>
    <property type="evidence" value="ECO:0007669"/>
    <property type="project" value="UniProtKB-ARBA"/>
</dbReference>
<keyword evidence="7 14" id="KW-0175">Coiled coil</keyword>
<evidence type="ECO:0000256" key="12">
    <source>
        <dbReference type="ARBA" id="ARBA00093371"/>
    </source>
</evidence>
<dbReference type="PANTHER" id="PTHR23157">
    <property type="entry name" value="GRIP AND COILED-COIL DOMAIN-CONTAINING PROTEIN 1"/>
    <property type="match status" value="1"/>
</dbReference>
<dbReference type="InterPro" id="IPR051952">
    <property type="entry name" value="Golgi-autophagy_related"/>
</dbReference>
<protein>
    <recommendedName>
        <fullName evidence="10">Golgin subfamily A member 1</fullName>
    </recommendedName>
    <alternativeName>
        <fullName evidence="11">Golgin-97</fullName>
    </alternativeName>
</protein>
<dbReference type="EMBL" id="JAPWTK010000007">
    <property type="protein sequence ID" value="KAJ8960902.1"/>
    <property type="molecule type" value="Genomic_DNA"/>
</dbReference>
<keyword evidence="8" id="KW-0472">Membrane</keyword>
<gene>
    <name evidence="17" type="ORF">NQ318_020201</name>
</gene>
<dbReference type="Gene3D" id="1.10.287.1490">
    <property type="match status" value="1"/>
</dbReference>
<evidence type="ECO:0000256" key="5">
    <source>
        <dbReference type="ARBA" id="ARBA00022765"/>
    </source>
</evidence>
<accession>A0AAV8ZCN7</accession>
<evidence type="ECO:0000256" key="4">
    <source>
        <dbReference type="ARBA" id="ARBA00022553"/>
    </source>
</evidence>
<keyword evidence="5" id="KW-0013">ADP-ribosylation</keyword>
<name>A0AAV8ZCN7_9CUCU</name>
<proteinExistence type="predicted"/>
<evidence type="ECO:0000256" key="15">
    <source>
        <dbReference type="SAM" id="MobiDB-lite"/>
    </source>
</evidence>
<evidence type="ECO:0000256" key="8">
    <source>
        <dbReference type="ARBA" id="ARBA00023136"/>
    </source>
</evidence>
<dbReference type="SMART" id="SM00755">
    <property type="entry name" value="Grip"/>
    <property type="match status" value="1"/>
</dbReference>
<keyword evidence="4" id="KW-0597">Phosphoprotein</keyword>
<organism evidence="17 18">
    <name type="scientific">Aromia moschata</name>
    <dbReference type="NCBI Taxonomy" id="1265417"/>
    <lineage>
        <taxon>Eukaryota</taxon>
        <taxon>Metazoa</taxon>
        <taxon>Ecdysozoa</taxon>
        <taxon>Arthropoda</taxon>
        <taxon>Hexapoda</taxon>
        <taxon>Insecta</taxon>
        <taxon>Pterygota</taxon>
        <taxon>Neoptera</taxon>
        <taxon>Endopterygota</taxon>
        <taxon>Coleoptera</taxon>
        <taxon>Polyphaga</taxon>
        <taxon>Cucujiformia</taxon>
        <taxon>Chrysomeloidea</taxon>
        <taxon>Cerambycidae</taxon>
        <taxon>Cerambycinae</taxon>
        <taxon>Callichromatini</taxon>
        <taxon>Aromia</taxon>
    </lineage>
</organism>
<feature type="region of interest" description="Disordered" evidence="15">
    <location>
        <begin position="33"/>
        <end position="62"/>
    </location>
</feature>
<comment type="function">
    <text evidence="12">Involved in vesicular trafficking at the Golgi apparatus level. Involved in endosome-to-Golgi trafficking. Mechanistically, captures transport vesicles arriving from endosomes via the protein TBC1D23. Recognized vesicles are then tethered to the trans-Golgi before subsequent SNARE engagement and vesicle fusion. Selectively regulates E-cadherin transport from the trans-Golgi network in tubulovesicular carriers.</text>
</comment>
<feature type="coiled-coil region" evidence="14">
    <location>
        <begin position="86"/>
        <end position="207"/>
    </location>
</feature>
<comment type="subcellular location">
    <subcellularLocation>
        <location evidence="2">Cytoplasmic vesicle</location>
        <location evidence="2">Secretory vesicle</location>
        <location evidence="2">Acrosome</location>
    </subcellularLocation>
    <subcellularLocation>
        <location evidence="3">Golgi apparatus membrane</location>
        <topology evidence="3">Peripheral membrane protein</topology>
    </subcellularLocation>
    <subcellularLocation>
        <location evidence="1">Golgi apparatus</location>
        <location evidence="1">trans-Golgi network membrane</location>
    </subcellularLocation>
</comment>
<dbReference type="Proteomes" id="UP001162162">
    <property type="component" value="Unassembled WGS sequence"/>
</dbReference>
<dbReference type="PROSITE" id="PS50913">
    <property type="entry name" value="GRIP"/>
    <property type="match status" value="1"/>
</dbReference>
<evidence type="ECO:0000259" key="16">
    <source>
        <dbReference type="PROSITE" id="PS50913"/>
    </source>
</evidence>
<comment type="subunit">
    <text evidence="13">Interacts with RAB6A. Directly interacts with TBC1D23. Interacts with FAM91A1; this interaction may be mediated by TBC1D23. Interacts with ARL1; this interaction recruits Golgin-97/GOLGA1 onto the Golgi apparatus.</text>
</comment>
<keyword evidence="18" id="KW-1185">Reference proteome</keyword>
<dbReference type="AlphaFoldDB" id="A0AAV8ZCN7"/>
<dbReference type="FunFam" id="1.10.220.60:FF:000002">
    <property type="entry name" value="Golgin subfamily A member 1"/>
    <property type="match status" value="1"/>
</dbReference>
<dbReference type="GO" id="GO:0000139">
    <property type="term" value="C:Golgi membrane"/>
    <property type="evidence" value="ECO:0007669"/>
    <property type="project" value="UniProtKB-SubCell"/>
</dbReference>
<evidence type="ECO:0000256" key="1">
    <source>
        <dbReference type="ARBA" id="ARBA00004198"/>
    </source>
</evidence>
<dbReference type="PANTHER" id="PTHR23157:SF24">
    <property type="entry name" value="GOLGIN SUBFAMILY A MEMBER 1"/>
    <property type="match status" value="1"/>
</dbReference>
<sequence>MFASLKNKIREETGSDLSKLTAKITSTTVQKIESIRGRSHQGSTSSLNSIVSSDGVREDGPVDSEEYRRRLAKIESEFGRKLEQKELEWREIANEKNRQLQTLEKEKDEAYRQISNLKDSLKIAEEFKQKIIEHQENNEQIGNLQNQELSKVKQLVLLREQELAEKTTALKDANIQLEKLRNEVGRLRRQEELLSDVQDDLESLRHSSSRDLAHLATQLAKSEQERKYLSDLVVILRQSANDSSPDETVASERRLLEQRLEEAHLHLADIKTSWSDKIASLETQVGRLSRQAAEEGSERRRAVQEKDKLLEKVKQLEAELECNRLDSTNKETKIKRLTDDVNELSAELKSLRSDNEEEITFLRTELDNAKTELKVVRKNLDNTESELDKTEDERSKLKISVDSEHLTNASLRQIITKLEKELGEEKSNSLNVQKTLTRVTSEKNTALLRNAEVSQQMELVKQNMRRQETDMNDMLSKLAHLEDENNKLKETKLIEQKLRNSIAELEDQVLEKNKNIKMLQLRLADMKKTLQQELRTPGNPNYHTDLMENNSAAVLTPTQVSTKNFPGMARRDEDDVNFKYLKHVVLKFLTSREYEAQHLIKAISTLLKFTPEEERLIQDTLDWKRSWFGSKPKYWGVQGLRAQLMVALRLRVPLRGVG</sequence>
<evidence type="ECO:0000256" key="6">
    <source>
        <dbReference type="ARBA" id="ARBA00023034"/>
    </source>
</evidence>
<dbReference type="Pfam" id="PF01465">
    <property type="entry name" value="GRIP"/>
    <property type="match status" value="1"/>
</dbReference>
<dbReference type="Gene3D" id="1.10.220.60">
    <property type="entry name" value="GRIP domain"/>
    <property type="match status" value="1"/>
</dbReference>
<dbReference type="GO" id="GO:0001669">
    <property type="term" value="C:acrosomal vesicle"/>
    <property type="evidence" value="ECO:0007669"/>
    <property type="project" value="UniProtKB-SubCell"/>
</dbReference>
<feature type="domain" description="GRIP" evidence="16">
    <location>
        <begin position="571"/>
        <end position="620"/>
    </location>
</feature>
<evidence type="ECO:0000256" key="13">
    <source>
        <dbReference type="ARBA" id="ARBA00093537"/>
    </source>
</evidence>
<evidence type="ECO:0000256" key="10">
    <source>
        <dbReference type="ARBA" id="ARBA00070165"/>
    </source>
</evidence>
<keyword evidence="6" id="KW-0333">Golgi apparatus</keyword>
<evidence type="ECO:0000256" key="2">
    <source>
        <dbReference type="ARBA" id="ARBA00004218"/>
    </source>
</evidence>
<reference evidence="17" key="1">
    <citation type="journal article" date="2023" name="Insect Mol. Biol.">
        <title>Genome sequencing provides insights into the evolution of gene families encoding plant cell wall-degrading enzymes in longhorned beetles.</title>
        <authorList>
            <person name="Shin N.R."/>
            <person name="Okamura Y."/>
            <person name="Kirsch R."/>
            <person name="Pauchet Y."/>
        </authorList>
    </citation>
    <scope>NUCLEOTIDE SEQUENCE</scope>
    <source>
        <strain evidence="17">AMC_N1</strain>
    </source>
</reference>
<evidence type="ECO:0000256" key="7">
    <source>
        <dbReference type="ARBA" id="ARBA00023054"/>
    </source>
</evidence>
<feature type="coiled-coil region" evidence="14">
    <location>
        <begin position="299"/>
        <end position="536"/>
    </location>
</feature>
<evidence type="ECO:0000256" key="11">
    <source>
        <dbReference type="ARBA" id="ARBA00078935"/>
    </source>
</evidence>
<keyword evidence="9" id="KW-0968">Cytoplasmic vesicle</keyword>
<evidence type="ECO:0000313" key="17">
    <source>
        <dbReference type="EMBL" id="KAJ8960902.1"/>
    </source>
</evidence>
<evidence type="ECO:0000256" key="9">
    <source>
        <dbReference type="ARBA" id="ARBA00023329"/>
    </source>
</evidence>
<evidence type="ECO:0000256" key="3">
    <source>
        <dbReference type="ARBA" id="ARBA00004395"/>
    </source>
</evidence>
<dbReference type="InterPro" id="IPR000237">
    <property type="entry name" value="GRIP_dom"/>
</dbReference>
<evidence type="ECO:0000313" key="18">
    <source>
        <dbReference type="Proteomes" id="UP001162162"/>
    </source>
</evidence>